<evidence type="ECO:0000256" key="3">
    <source>
        <dbReference type="ARBA" id="ARBA00023237"/>
    </source>
</evidence>
<reference evidence="7" key="2">
    <citation type="submission" date="2021-04" db="EMBL/GenBank/DDBJ databases">
        <authorList>
            <person name="Gilroy R."/>
        </authorList>
    </citation>
    <scope>NUCLEOTIDE SEQUENCE</scope>
    <source>
        <strain evidence="7">MalCec1-1739</strain>
    </source>
</reference>
<feature type="domain" description="Outer membrane protein beta-barrel" evidence="6">
    <location>
        <begin position="249"/>
        <end position="650"/>
    </location>
</feature>
<evidence type="ECO:0000256" key="4">
    <source>
        <dbReference type="SAM" id="MobiDB-lite"/>
    </source>
</evidence>
<dbReference type="SUPFAM" id="SSF56935">
    <property type="entry name" value="Porins"/>
    <property type="match status" value="1"/>
</dbReference>
<comment type="caution">
    <text evidence="7">The sequence shown here is derived from an EMBL/GenBank/DDBJ whole genome shotgun (WGS) entry which is preliminary data.</text>
</comment>
<dbReference type="Gene3D" id="2.170.130.10">
    <property type="entry name" value="TonB-dependent receptor, plug domain"/>
    <property type="match status" value="1"/>
</dbReference>
<sequence length="670" mass="75572">MVFTPGNSSTLAGGSAIEVLRKTPGISIDSEGGISIAGRNNVLVTIDGRQTYMQRDELAAMLRAIPASSVSSVEVQQSPSAQHDAQGSGGIININTDKRNRKGISLSLNNGLSLWDNLRENTELSFSYAKGKLNLTGSYSHTVGNYSMEYGMHRIQGGKDYYSPTHDTDKRKTISGNLGVEYALDSKQTIGARIDINTLFGPGQTITTTEVREETHGTLEETLLASNDYYKQKGNRYGANLYYTASPRNGTSYAIDFNYAWFDGGSGNMQPNRHIAPDGSILQDNLYKSENRRNIHICAMSYDQCHALWKGELKSGLKISSVNAANDYHFYDMTGQVEVMDETQSNDFDYSERILAAYISYTHSIGKRINVEAGLRGEYTLSHGILHPLSGSDDESHKRDYFNLFPTFAIDFRPGAGHTLVLSYASRIDRPAYQDMNPFEYLLDELSRWKGNPFLIPQKTHQLSLTWQYRQTAVTASYSRTNDYKAQITDTLSLDKVIMTPRNIGLQRRAQLSLHQGLDVTRWWEMSLDITCYYVSNDIAFDRHRQFDLDGLAGTFSMQNTIRLPWQIRMEINAACDTRHLGASNEYVEPSGYVDVGLTKSFAERKWTISLAMSDIFWTSRWDNSSSFDGLRLWNWGKGESRQVKLNVTYKFGKDKSNRHSSNFDEIQRL</sequence>
<evidence type="ECO:0000313" key="7">
    <source>
        <dbReference type="EMBL" id="HJD53783.1"/>
    </source>
</evidence>
<dbReference type="AlphaFoldDB" id="A0A9D2ZV33"/>
<dbReference type="Gene3D" id="2.40.170.20">
    <property type="entry name" value="TonB-dependent receptor, beta-barrel domain"/>
    <property type="match status" value="1"/>
</dbReference>
<evidence type="ECO:0000259" key="5">
    <source>
        <dbReference type="Pfam" id="PF07715"/>
    </source>
</evidence>
<evidence type="ECO:0000256" key="1">
    <source>
        <dbReference type="ARBA" id="ARBA00004442"/>
    </source>
</evidence>
<proteinExistence type="predicted"/>
<keyword evidence="7" id="KW-0675">Receptor</keyword>
<organism evidence="7 8">
    <name type="scientific">Candidatus Avibacteroides avistercoris</name>
    <dbReference type="NCBI Taxonomy" id="2840690"/>
    <lineage>
        <taxon>Bacteria</taxon>
        <taxon>Pseudomonadati</taxon>
        <taxon>Bacteroidota</taxon>
        <taxon>Bacteroidia</taxon>
        <taxon>Bacteroidales</taxon>
        <taxon>Bacteroidaceae</taxon>
        <taxon>Bacteroidaceae incertae sedis</taxon>
        <taxon>Candidatus Avibacteroides</taxon>
    </lineage>
</organism>
<feature type="domain" description="TonB-dependent receptor plug" evidence="5">
    <location>
        <begin position="14"/>
        <end position="91"/>
    </location>
</feature>
<reference evidence="7" key="1">
    <citation type="journal article" date="2021" name="PeerJ">
        <title>Extensive microbial diversity within the chicken gut microbiome revealed by metagenomics and culture.</title>
        <authorList>
            <person name="Gilroy R."/>
            <person name="Ravi A."/>
            <person name="Getino M."/>
            <person name="Pursley I."/>
            <person name="Horton D.L."/>
            <person name="Alikhan N.F."/>
            <person name="Baker D."/>
            <person name="Gharbi K."/>
            <person name="Hall N."/>
            <person name="Watson M."/>
            <person name="Adriaenssens E.M."/>
            <person name="Foster-Nyarko E."/>
            <person name="Jarju S."/>
            <person name="Secka A."/>
            <person name="Antonio M."/>
            <person name="Oren A."/>
            <person name="Chaudhuri R.R."/>
            <person name="La Ragione R."/>
            <person name="Hildebrand F."/>
            <person name="Pallen M.J."/>
        </authorList>
    </citation>
    <scope>NUCLEOTIDE SEQUENCE</scope>
    <source>
        <strain evidence="7">MalCec1-1739</strain>
    </source>
</reference>
<dbReference type="Pfam" id="PF07715">
    <property type="entry name" value="Plug"/>
    <property type="match status" value="1"/>
</dbReference>
<dbReference type="PANTHER" id="PTHR40980:SF4">
    <property type="entry name" value="TONB-DEPENDENT RECEPTOR-LIKE BETA-BARREL DOMAIN-CONTAINING PROTEIN"/>
    <property type="match status" value="1"/>
</dbReference>
<dbReference type="Proteomes" id="UP000787625">
    <property type="component" value="Unassembled WGS sequence"/>
</dbReference>
<dbReference type="InterPro" id="IPR041700">
    <property type="entry name" value="OMP_b-brl_3"/>
</dbReference>
<evidence type="ECO:0000313" key="8">
    <source>
        <dbReference type="Proteomes" id="UP000787625"/>
    </source>
</evidence>
<gene>
    <name evidence="7" type="ORF">IAA93_08690</name>
</gene>
<feature type="region of interest" description="Disordered" evidence="4">
    <location>
        <begin position="73"/>
        <end position="94"/>
    </location>
</feature>
<keyword evidence="3" id="KW-0998">Cell outer membrane</keyword>
<feature type="compositionally biased region" description="Low complexity" evidence="4">
    <location>
        <begin position="73"/>
        <end position="82"/>
    </location>
</feature>
<dbReference type="InterPro" id="IPR037066">
    <property type="entry name" value="Plug_dom_sf"/>
</dbReference>
<accession>A0A9D2ZV33</accession>
<dbReference type="EMBL" id="DWUP01000199">
    <property type="protein sequence ID" value="HJD53783.1"/>
    <property type="molecule type" value="Genomic_DNA"/>
</dbReference>
<comment type="subcellular location">
    <subcellularLocation>
        <location evidence="1">Cell outer membrane</location>
    </subcellularLocation>
</comment>
<evidence type="ECO:0000259" key="6">
    <source>
        <dbReference type="Pfam" id="PF14905"/>
    </source>
</evidence>
<name>A0A9D2ZV33_9BACT</name>
<dbReference type="Pfam" id="PF14905">
    <property type="entry name" value="OMP_b-brl_3"/>
    <property type="match status" value="1"/>
</dbReference>
<protein>
    <submittedName>
        <fullName evidence="7">TonB-dependent receptor</fullName>
    </submittedName>
</protein>
<dbReference type="InterPro" id="IPR036942">
    <property type="entry name" value="Beta-barrel_TonB_sf"/>
</dbReference>
<evidence type="ECO:0000256" key="2">
    <source>
        <dbReference type="ARBA" id="ARBA00023136"/>
    </source>
</evidence>
<keyword evidence="2" id="KW-0472">Membrane</keyword>
<dbReference type="GO" id="GO:0009279">
    <property type="term" value="C:cell outer membrane"/>
    <property type="evidence" value="ECO:0007669"/>
    <property type="project" value="UniProtKB-SubCell"/>
</dbReference>
<dbReference type="PANTHER" id="PTHR40980">
    <property type="entry name" value="PLUG DOMAIN-CONTAINING PROTEIN"/>
    <property type="match status" value="1"/>
</dbReference>
<dbReference type="InterPro" id="IPR012910">
    <property type="entry name" value="Plug_dom"/>
</dbReference>